<evidence type="ECO:0000256" key="1">
    <source>
        <dbReference type="SAM" id="Phobius"/>
    </source>
</evidence>
<dbReference type="AlphaFoldDB" id="A0AAD9NWS7"/>
<evidence type="ECO:0000313" key="2">
    <source>
        <dbReference type="EMBL" id="KAK2183882.1"/>
    </source>
</evidence>
<reference evidence="2" key="1">
    <citation type="journal article" date="2023" name="Mol. Biol. Evol.">
        <title>Third-Generation Sequencing Reveals the Adaptive Role of the Epigenome in Three Deep-Sea Polychaetes.</title>
        <authorList>
            <person name="Perez M."/>
            <person name="Aroh O."/>
            <person name="Sun Y."/>
            <person name="Lan Y."/>
            <person name="Juniper S.K."/>
            <person name="Young C.R."/>
            <person name="Angers B."/>
            <person name="Qian P.Y."/>
        </authorList>
    </citation>
    <scope>NUCLEOTIDE SEQUENCE</scope>
    <source>
        <strain evidence="2">R07B-5</strain>
    </source>
</reference>
<keyword evidence="1" id="KW-0812">Transmembrane</keyword>
<proteinExistence type="predicted"/>
<keyword evidence="3" id="KW-1185">Reference proteome</keyword>
<dbReference type="Proteomes" id="UP001209878">
    <property type="component" value="Unassembled WGS sequence"/>
</dbReference>
<dbReference type="EMBL" id="JAODUO010000292">
    <property type="protein sequence ID" value="KAK2183882.1"/>
    <property type="molecule type" value="Genomic_DNA"/>
</dbReference>
<gene>
    <name evidence="2" type="ORF">NP493_293g03033</name>
</gene>
<sequence>MKKYAYGGPGRTYVKKNWMYFFFAWNAFGLVAYQWYKMKKEKRDDKWSAMTSTQKYLSMMSNPDDSIKVVSIRGGNVVITDTTMAKVIEPAKKPTAPYVE</sequence>
<evidence type="ECO:0000313" key="3">
    <source>
        <dbReference type="Proteomes" id="UP001209878"/>
    </source>
</evidence>
<feature type="transmembrane region" description="Helical" evidence="1">
    <location>
        <begin position="18"/>
        <end position="36"/>
    </location>
</feature>
<organism evidence="2 3">
    <name type="scientific">Ridgeia piscesae</name>
    <name type="common">Tubeworm</name>
    <dbReference type="NCBI Taxonomy" id="27915"/>
    <lineage>
        <taxon>Eukaryota</taxon>
        <taxon>Metazoa</taxon>
        <taxon>Spiralia</taxon>
        <taxon>Lophotrochozoa</taxon>
        <taxon>Annelida</taxon>
        <taxon>Polychaeta</taxon>
        <taxon>Sedentaria</taxon>
        <taxon>Canalipalpata</taxon>
        <taxon>Sabellida</taxon>
        <taxon>Siboglinidae</taxon>
        <taxon>Ridgeia</taxon>
    </lineage>
</organism>
<protein>
    <submittedName>
        <fullName evidence="2">Uncharacterized protein</fullName>
    </submittedName>
</protein>
<keyword evidence="1" id="KW-1133">Transmembrane helix</keyword>
<keyword evidence="1" id="KW-0472">Membrane</keyword>
<name>A0AAD9NWS7_RIDPI</name>
<accession>A0AAD9NWS7</accession>
<comment type="caution">
    <text evidence="2">The sequence shown here is derived from an EMBL/GenBank/DDBJ whole genome shotgun (WGS) entry which is preliminary data.</text>
</comment>